<keyword evidence="2 6" id="KW-0812">Transmembrane</keyword>
<feature type="compositionally biased region" description="Low complexity" evidence="5">
    <location>
        <begin position="520"/>
        <end position="534"/>
    </location>
</feature>
<proteinExistence type="predicted"/>
<evidence type="ECO:0000256" key="5">
    <source>
        <dbReference type="SAM" id="MobiDB-lite"/>
    </source>
</evidence>
<dbReference type="Pfam" id="PF00005">
    <property type="entry name" value="ABC_tran"/>
    <property type="match status" value="1"/>
</dbReference>
<dbReference type="InterPro" id="IPR003439">
    <property type="entry name" value="ABC_transporter-like_ATP-bd"/>
</dbReference>
<dbReference type="GO" id="GO:0016887">
    <property type="term" value="F:ATP hydrolysis activity"/>
    <property type="evidence" value="ECO:0007669"/>
    <property type="project" value="InterPro"/>
</dbReference>
<dbReference type="EMBL" id="BANX01000001">
    <property type="protein sequence ID" value="GAC66240.1"/>
    <property type="molecule type" value="Genomic_DNA"/>
</dbReference>
<dbReference type="Gene3D" id="3.40.50.300">
    <property type="entry name" value="P-loop containing nucleotide triphosphate hydrolases"/>
    <property type="match status" value="1"/>
</dbReference>
<evidence type="ECO:0000313" key="9">
    <source>
        <dbReference type="EMBL" id="GAC66240.1"/>
    </source>
</evidence>
<dbReference type="InterPro" id="IPR011527">
    <property type="entry name" value="ABC1_TM_dom"/>
</dbReference>
<evidence type="ECO:0000256" key="4">
    <source>
        <dbReference type="ARBA" id="ARBA00023136"/>
    </source>
</evidence>
<gene>
    <name evidence="9" type="ORF">GS4_01_00410</name>
</gene>
<feature type="domain" description="ABC transmembrane type-1" evidence="8">
    <location>
        <begin position="26"/>
        <end position="300"/>
    </location>
</feature>
<dbReference type="Pfam" id="PF00664">
    <property type="entry name" value="ABC_membrane"/>
    <property type="match status" value="1"/>
</dbReference>
<feature type="transmembrane region" description="Helical" evidence="6">
    <location>
        <begin position="25"/>
        <end position="50"/>
    </location>
</feature>
<feature type="domain" description="ABC transporter" evidence="7">
    <location>
        <begin position="332"/>
        <end position="589"/>
    </location>
</feature>
<dbReference type="GO" id="GO:0015421">
    <property type="term" value="F:ABC-type oligopeptide transporter activity"/>
    <property type="evidence" value="ECO:0007669"/>
    <property type="project" value="TreeGrafter"/>
</dbReference>
<dbReference type="Proteomes" id="UP000011666">
    <property type="component" value="Unassembled WGS sequence"/>
</dbReference>
<dbReference type="PROSITE" id="PS00211">
    <property type="entry name" value="ABC_TRANSPORTER_1"/>
    <property type="match status" value="1"/>
</dbReference>
<feature type="transmembrane region" description="Helical" evidence="6">
    <location>
        <begin position="138"/>
        <end position="159"/>
    </location>
</feature>
<keyword evidence="9" id="KW-0547">Nucleotide-binding</keyword>
<evidence type="ECO:0000313" key="10">
    <source>
        <dbReference type="Proteomes" id="UP000011666"/>
    </source>
</evidence>
<dbReference type="InterPro" id="IPR039421">
    <property type="entry name" value="Type_1_exporter"/>
</dbReference>
<comment type="caution">
    <text evidence="9">The sequence shown here is derived from an EMBL/GenBank/DDBJ whole genome shotgun (WGS) entry which is preliminary data.</text>
</comment>
<evidence type="ECO:0000259" key="8">
    <source>
        <dbReference type="PROSITE" id="PS50929"/>
    </source>
</evidence>
<keyword evidence="10" id="KW-1185">Reference proteome</keyword>
<reference evidence="9 10" key="1">
    <citation type="submission" date="2013-01" db="EMBL/GenBank/DDBJ databases">
        <title>Whole genome shotgun sequence of Gordonia soli NBRC 108243.</title>
        <authorList>
            <person name="Isaki-Nakamura S."/>
            <person name="Hosoyama A."/>
            <person name="Tsuchikane K."/>
            <person name="Ando Y."/>
            <person name="Baba S."/>
            <person name="Ohji S."/>
            <person name="Hamada M."/>
            <person name="Tamura T."/>
            <person name="Yamazoe A."/>
            <person name="Yamazaki S."/>
            <person name="Fujita N."/>
        </authorList>
    </citation>
    <scope>NUCLEOTIDE SEQUENCE [LARGE SCALE GENOMIC DNA]</scope>
    <source>
        <strain evidence="9 10">NBRC 108243</strain>
    </source>
</reference>
<dbReference type="PROSITE" id="PS50893">
    <property type="entry name" value="ABC_TRANSPORTER_2"/>
    <property type="match status" value="1"/>
</dbReference>
<dbReference type="PANTHER" id="PTHR43394">
    <property type="entry name" value="ATP-DEPENDENT PERMEASE MDL1, MITOCHONDRIAL"/>
    <property type="match status" value="1"/>
</dbReference>
<dbReference type="GO" id="GO:0005524">
    <property type="term" value="F:ATP binding"/>
    <property type="evidence" value="ECO:0007669"/>
    <property type="project" value="UniProtKB-KW"/>
</dbReference>
<comment type="subcellular location">
    <subcellularLocation>
        <location evidence="1">Cell membrane</location>
        <topology evidence="1">Multi-pass membrane protein</topology>
    </subcellularLocation>
</comment>
<evidence type="ECO:0000256" key="1">
    <source>
        <dbReference type="ARBA" id="ARBA00004651"/>
    </source>
</evidence>
<sequence length="589" mass="60951">MSAEGPAVTGGAVLKRTMTRQRGRLIASSALFCVHQFCEAMVPVAIGVIIGRAVETGDLRAMVISLVALAALFVVLSYAYRFGARIIVVAIQREAHAMRVEVAGRVLHPRGVRTDLVSGELLTVSTSDAEKTSWILDVVARTAAAVTATVVCAVALLVVDIPLGVAVLVATPLIMYLLHRVAPLLTVRATEQQARVAAVSGMATDLVSGVRPLRGIGAEGAASARFAASSRSALDATLAMARANSVYQGVSTTISALLAAGVAGMAGWFALEGRISIGELIAVVGLSQFIIEPLTTMSRLPGIAAVVRGSADRLAMVLGAEHALPDSGSTVPTTTDIAVKGVSYRSLAGMDLSAAPGEVLGIVPLRAQDGEALARILSGQVSVDDYDGIVAVGGIPVRDLDLAGLRRSVLVEPHLTDLFAGSLRSNITARADDGRDLDPYLAASATSDVVALHDDGLEHVITDRGASLSGGQRQRVALARALAAAPPVLVLHDPTTAVDAVTEHSVAAGIRDVRHGGGHPHTTGSNTTGSNTTGSYTTRLNTTILITTSPALLAVTDRVVVVDDGRVVTEGTHRQLADGDRRYAEVVLR</sequence>
<dbReference type="STRING" id="1223545.GS4_01_00410"/>
<feature type="region of interest" description="Disordered" evidence="5">
    <location>
        <begin position="512"/>
        <end position="534"/>
    </location>
</feature>
<dbReference type="SUPFAM" id="SSF52540">
    <property type="entry name" value="P-loop containing nucleoside triphosphate hydrolases"/>
    <property type="match status" value="1"/>
</dbReference>
<dbReference type="PROSITE" id="PS50929">
    <property type="entry name" value="ABC_TM1F"/>
    <property type="match status" value="1"/>
</dbReference>
<dbReference type="InterPro" id="IPR027417">
    <property type="entry name" value="P-loop_NTPase"/>
</dbReference>
<dbReference type="SUPFAM" id="SSF90123">
    <property type="entry name" value="ABC transporter transmembrane region"/>
    <property type="match status" value="1"/>
</dbReference>
<protein>
    <submittedName>
        <fullName evidence="9">Putative ABC transporter permease/ATP-binding protein</fullName>
    </submittedName>
</protein>
<keyword evidence="4 6" id="KW-0472">Membrane</keyword>
<dbReference type="InterPro" id="IPR017871">
    <property type="entry name" value="ABC_transporter-like_CS"/>
</dbReference>
<keyword evidence="9" id="KW-0067">ATP-binding</keyword>
<dbReference type="PANTHER" id="PTHR43394:SF1">
    <property type="entry name" value="ATP-BINDING CASSETTE SUB-FAMILY B MEMBER 10, MITOCHONDRIAL"/>
    <property type="match status" value="1"/>
</dbReference>
<keyword evidence="3 6" id="KW-1133">Transmembrane helix</keyword>
<evidence type="ECO:0000256" key="6">
    <source>
        <dbReference type="SAM" id="Phobius"/>
    </source>
</evidence>
<dbReference type="eggNOG" id="COG1132">
    <property type="taxonomic scope" value="Bacteria"/>
</dbReference>
<dbReference type="Gene3D" id="1.20.1560.10">
    <property type="entry name" value="ABC transporter type 1, transmembrane domain"/>
    <property type="match status" value="1"/>
</dbReference>
<evidence type="ECO:0000259" key="7">
    <source>
        <dbReference type="PROSITE" id="PS50893"/>
    </source>
</evidence>
<evidence type="ECO:0000256" key="2">
    <source>
        <dbReference type="ARBA" id="ARBA00022692"/>
    </source>
</evidence>
<organism evidence="9 10">
    <name type="scientific">Gordonia soli NBRC 108243</name>
    <dbReference type="NCBI Taxonomy" id="1223545"/>
    <lineage>
        <taxon>Bacteria</taxon>
        <taxon>Bacillati</taxon>
        <taxon>Actinomycetota</taxon>
        <taxon>Actinomycetes</taxon>
        <taxon>Mycobacteriales</taxon>
        <taxon>Gordoniaceae</taxon>
        <taxon>Gordonia</taxon>
    </lineage>
</organism>
<dbReference type="AlphaFoldDB" id="M0QCF1"/>
<evidence type="ECO:0000256" key="3">
    <source>
        <dbReference type="ARBA" id="ARBA00022989"/>
    </source>
</evidence>
<dbReference type="InterPro" id="IPR036640">
    <property type="entry name" value="ABC1_TM_sf"/>
</dbReference>
<dbReference type="RefSeq" id="WP_007616257.1">
    <property type="nucleotide sequence ID" value="NZ_BANX01000001.1"/>
</dbReference>
<accession>M0QCF1</accession>
<dbReference type="GO" id="GO:0005886">
    <property type="term" value="C:plasma membrane"/>
    <property type="evidence" value="ECO:0007669"/>
    <property type="project" value="UniProtKB-SubCell"/>
</dbReference>
<feature type="transmembrane region" description="Helical" evidence="6">
    <location>
        <begin position="62"/>
        <end position="80"/>
    </location>
</feature>
<name>M0QCF1_9ACTN</name>